<reference evidence="1" key="1">
    <citation type="submission" date="2021-09" db="EMBL/GenBank/DDBJ databases">
        <authorList>
            <consortium name="AG Swart"/>
            <person name="Singh M."/>
            <person name="Singh A."/>
            <person name="Seah K."/>
            <person name="Emmerich C."/>
        </authorList>
    </citation>
    <scope>NUCLEOTIDE SEQUENCE</scope>
    <source>
        <strain evidence="1">ATCC30299</strain>
    </source>
</reference>
<sequence length="89" mass="10404">MHRKNDTHPFTILTSIISETSSITEDTVIGIGRNSYILIEYTLTKYQRPIWELLLLWCSPPYFYQLASDGHLNFQTLVFHIRSHFANST</sequence>
<keyword evidence="2" id="KW-1185">Reference proteome</keyword>
<evidence type="ECO:0000313" key="2">
    <source>
        <dbReference type="Proteomes" id="UP001162131"/>
    </source>
</evidence>
<comment type="caution">
    <text evidence="1">The sequence shown here is derived from an EMBL/GenBank/DDBJ whole genome shotgun (WGS) entry which is preliminary data.</text>
</comment>
<gene>
    <name evidence="1" type="ORF">BSTOLATCC_MIC9653</name>
</gene>
<dbReference type="Proteomes" id="UP001162131">
    <property type="component" value="Unassembled WGS sequence"/>
</dbReference>
<dbReference type="EMBL" id="CAJZBQ010000011">
    <property type="protein sequence ID" value="CAG9313850.1"/>
    <property type="molecule type" value="Genomic_DNA"/>
</dbReference>
<organism evidence="1 2">
    <name type="scientific">Blepharisma stoltei</name>
    <dbReference type="NCBI Taxonomy" id="1481888"/>
    <lineage>
        <taxon>Eukaryota</taxon>
        <taxon>Sar</taxon>
        <taxon>Alveolata</taxon>
        <taxon>Ciliophora</taxon>
        <taxon>Postciliodesmatophora</taxon>
        <taxon>Heterotrichea</taxon>
        <taxon>Heterotrichida</taxon>
        <taxon>Blepharismidae</taxon>
        <taxon>Blepharisma</taxon>
    </lineage>
</organism>
<dbReference type="AlphaFoldDB" id="A0AAU9IFY0"/>
<evidence type="ECO:0000313" key="1">
    <source>
        <dbReference type="EMBL" id="CAG9313850.1"/>
    </source>
</evidence>
<proteinExistence type="predicted"/>
<name>A0AAU9IFY0_9CILI</name>
<protein>
    <submittedName>
        <fullName evidence="1">Uncharacterized protein</fullName>
    </submittedName>
</protein>
<accession>A0AAU9IFY0</accession>